<dbReference type="Proteomes" id="UP000193685">
    <property type="component" value="Unassembled WGS sequence"/>
</dbReference>
<feature type="non-terminal residue" evidence="5">
    <location>
        <position position="1"/>
    </location>
</feature>
<keyword evidence="1 3" id="KW-0547">Nucleotide-binding</keyword>
<dbReference type="GO" id="GO:0003924">
    <property type="term" value="F:GTPase activity"/>
    <property type="evidence" value="ECO:0007669"/>
    <property type="project" value="TreeGrafter"/>
</dbReference>
<evidence type="ECO:0000256" key="2">
    <source>
        <dbReference type="ARBA" id="ARBA00023134"/>
    </source>
</evidence>
<dbReference type="InterPro" id="IPR016478">
    <property type="entry name" value="GTPase_MTG1"/>
</dbReference>
<feature type="domain" description="CP-type G" evidence="4">
    <location>
        <begin position="13"/>
        <end position="179"/>
    </location>
</feature>
<dbReference type="PANTHER" id="PTHR45782">
    <property type="entry name" value="MITOCHONDRIAL RIBOSOME-ASSOCIATED GTPASE 1"/>
    <property type="match status" value="1"/>
</dbReference>
<dbReference type="EMBL" id="MCFI01000016">
    <property type="protein sequence ID" value="ORY78937.1"/>
    <property type="molecule type" value="Genomic_DNA"/>
</dbReference>
<dbReference type="PIRSF" id="PIRSF006230">
    <property type="entry name" value="MG442"/>
    <property type="match status" value="1"/>
</dbReference>
<dbReference type="RefSeq" id="XP_040723569.1">
    <property type="nucleotide sequence ID" value="XM_040867133.1"/>
</dbReference>
<dbReference type="SUPFAM" id="SSF52540">
    <property type="entry name" value="P-loop containing nucleoside triphosphate hydrolases"/>
    <property type="match status" value="1"/>
</dbReference>
<accession>A0A1Y2F5J9</accession>
<evidence type="ECO:0000256" key="3">
    <source>
        <dbReference type="PIRSR" id="PIRSR006230-1"/>
    </source>
</evidence>
<dbReference type="InterPro" id="IPR023179">
    <property type="entry name" value="GTP-bd_ortho_bundle_sf"/>
</dbReference>
<feature type="binding site" evidence="3">
    <location>
        <begin position="57"/>
        <end position="60"/>
    </location>
    <ligand>
        <name>GTP</name>
        <dbReference type="ChEBI" id="CHEBI:37565"/>
    </ligand>
</feature>
<dbReference type="InterPro" id="IPR027417">
    <property type="entry name" value="P-loop_NTPase"/>
</dbReference>
<keyword evidence="5" id="KW-0378">Hydrolase</keyword>
<dbReference type="GO" id="GO:0005525">
    <property type="term" value="F:GTP binding"/>
    <property type="evidence" value="ECO:0007669"/>
    <property type="project" value="UniProtKB-KW"/>
</dbReference>
<dbReference type="STRING" id="56484.A0A1Y2F5J9"/>
<dbReference type="AlphaFoldDB" id="A0A1Y2F5J9"/>
<evidence type="ECO:0000313" key="5">
    <source>
        <dbReference type="EMBL" id="ORY78937.1"/>
    </source>
</evidence>
<dbReference type="OrthoDB" id="269151at2759"/>
<feature type="binding site" evidence="3">
    <location>
        <begin position="119"/>
        <end position="124"/>
    </location>
    <ligand>
        <name>GTP</name>
        <dbReference type="ChEBI" id="CHEBI:37565"/>
    </ligand>
</feature>
<evidence type="ECO:0000313" key="6">
    <source>
        <dbReference type="Proteomes" id="UP000193685"/>
    </source>
</evidence>
<evidence type="ECO:0000256" key="1">
    <source>
        <dbReference type="ARBA" id="ARBA00022741"/>
    </source>
</evidence>
<reference evidence="5 6" key="1">
    <citation type="submission" date="2016-07" db="EMBL/GenBank/DDBJ databases">
        <title>Pervasive Adenine N6-methylation of Active Genes in Fungi.</title>
        <authorList>
            <consortium name="DOE Joint Genome Institute"/>
            <person name="Mondo S.J."/>
            <person name="Dannebaum R.O."/>
            <person name="Kuo R.C."/>
            <person name="Labutti K."/>
            <person name="Haridas S."/>
            <person name="Kuo A."/>
            <person name="Salamov A."/>
            <person name="Ahrendt S.R."/>
            <person name="Lipzen A."/>
            <person name="Sullivan W."/>
            <person name="Andreopoulos W.B."/>
            <person name="Clum A."/>
            <person name="Lindquist E."/>
            <person name="Daum C."/>
            <person name="Ramamoorthy G.K."/>
            <person name="Gryganskyi A."/>
            <person name="Culley D."/>
            <person name="Magnuson J.K."/>
            <person name="James T.Y."/>
            <person name="O'Malley M.A."/>
            <person name="Stajich J.E."/>
            <person name="Spatafora J.W."/>
            <person name="Visel A."/>
            <person name="Grigoriev I.V."/>
        </authorList>
    </citation>
    <scope>NUCLEOTIDE SEQUENCE [LARGE SCALE GENOMIC DNA]</scope>
    <source>
        <strain evidence="5 6">12-1054</strain>
    </source>
</reference>
<dbReference type="Gene3D" id="3.40.50.300">
    <property type="entry name" value="P-loop containing nucleotide triphosphate hydrolases"/>
    <property type="match status" value="1"/>
</dbReference>
<dbReference type="OMA" id="GVLWPKF"/>
<dbReference type="GeneID" id="63783732"/>
<gene>
    <name evidence="5" type="ORF">BCR37DRAFT_334174</name>
</gene>
<name>A0A1Y2F5J9_PROLT</name>
<evidence type="ECO:0000259" key="4">
    <source>
        <dbReference type="PROSITE" id="PS51721"/>
    </source>
</evidence>
<dbReference type="CDD" id="cd01856">
    <property type="entry name" value="YlqF"/>
    <property type="match status" value="1"/>
</dbReference>
<feature type="binding site" evidence="3">
    <location>
        <position position="175"/>
    </location>
    <ligand>
        <name>GTP</name>
        <dbReference type="ChEBI" id="CHEBI:37565"/>
    </ligand>
</feature>
<dbReference type="InterPro" id="IPR030378">
    <property type="entry name" value="G_CP_dom"/>
</dbReference>
<keyword evidence="6" id="KW-1185">Reference proteome</keyword>
<proteinExistence type="predicted"/>
<dbReference type="GO" id="GO:0032543">
    <property type="term" value="P:mitochondrial translation"/>
    <property type="evidence" value="ECO:0007669"/>
    <property type="project" value="TreeGrafter"/>
</dbReference>
<sequence>QTSWYPGHMHAALREIQQLLNTTDVLVEVRDARIPLSSRNPLFAPLLAQKPRVVVYNKLDLSSIDGKVVRGWDSPHPVLLQDSKRPASVSRLLRALKTLTDKDALSVQGTRVLVIGMPNVGKSTLLNALRHLTLKRGKAAKTGGQPGITRSTNSIFTLFPAHDQTAPTYLIDTPGIMIPFVPDSETMLKLCLVNSVKDSIVDPTVVVDYLLYKLNLLPVESYTTLYKTQQTNDVETLLHAVAVARGKLKKHGEADYDACAQILIQDYRSGKLGSFSLDDIYPAALQDRIDQEGTILSKSQAR</sequence>
<protein>
    <submittedName>
        <fullName evidence="5">p-loop containing nucleoside triphosphate hydrolase protein</fullName>
    </submittedName>
</protein>
<feature type="non-terminal residue" evidence="5">
    <location>
        <position position="302"/>
    </location>
</feature>
<comment type="caution">
    <text evidence="5">The sequence shown here is derived from an EMBL/GenBank/DDBJ whole genome shotgun (WGS) entry which is preliminary data.</text>
</comment>
<keyword evidence="2 3" id="KW-0342">GTP-binding</keyword>
<dbReference type="PANTHER" id="PTHR45782:SF4">
    <property type="entry name" value="MITOCHONDRIAL RIBOSOME-ASSOCIATED GTPASE 1"/>
    <property type="match status" value="1"/>
</dbReference>
<dbReference type="Pfam" id="PF01926">
    <property type="entry name" value="MMR_HSR1"/>
    <property type="match status" value="1"/>
</dbReference>
<organism evidence="5 6">
    <name type="scientific">Protomyces lactucae-debilis</name>
    <dbReference type="NCBI Taxonomy" id="2754530"/>
    <lineage>
        <taxon>Eukaryota</taxon>
        <taxon>Fungi</taxon>
        <taxon>Dikarya</taxon>
        <taxon>Ascomycota</taxon>
        <taxon>Taphrinomycotina</taxon>
        <taxon>Taphrinomycetes</taxon>
        <taxon>Taphrinales</taxon>
        <taxon>Protomycetaceae</taxon>
        <taxon>Protomyces</taxon>
    </lineage>
</organism>
<dbReference type="Gene3D" id="1.10.1580.10">
    <property type="match status" value="1"/>
</dbReference>
<dbReference type="InterPro" id="IPR006073">
    <property type="entry name" value="GTP-bd"/>
</dbReference>
<dbReference type="GO" id="GO:0005739">
    <property type="term" value="C:mitochondrion"/>
    <property type="evidence" value="ECO:0007669"/>
    <property type="project" value="TreeGrafter"/>
</dbReference>
<dbReference type="PROSITE" id="PS51721">
    <property type="entry name" value="G_CP"/>
    <property type="match status" value="1"/>
</dbReference>